<proteinExistence type="predicted"/>
<comment type="caution">
    <text evidence="2">The sequence shown here is derived from an EMBL/GenBank/DDBJ whole genome shotgun (WGS) entry which is preliminary data.</text>
</comment>
<evidence type="ECO:0000256" key="1">
    <source>
        <dbReference type="SAM" id="Phobius"/>
    </source>
</evidence>
<feature type="transmembrane region" description="Helical" evidence="1">
    <location>
        <begin position="12"/>
        <end position="34"/>
    </location>
</feature>
<keyword evidence="1" id="KW-1133">Transmembrane helix</keyword>
<name>A0ABP9JKT1_9ACTN</name>
<evidence type="ECO:0008006" key="4">
    <source>
        <dbReference type="Google" id="ProtNLM"/>
    </source>
</evidence>
<keyword evidence="1" id="KW-0812">Transmembrane</keyword>
<dbReference type="Proteomes" id="UP001501759">
    <property type="component" value="Unassembled WGS sequence"/>
</dbReference>
<gene>
    <name evidence="2" type="ORF">GCM10023335_80710</name>
</gene>
<accession>A0ABP9JKT1</accession>
<keyword evidence="3" id="KW-1185">Reference proteome</keyword>
<evidence type="ECO:0000313" key="2">
    <source>
        <dbReference type="EMBL" id="GAA5035214.1"/>
    </source>
</evidence>
<organism evidence="2 3">
    <name type="scientific">Streptomyces siamensis</name>
    <dbReference type="NCBI Taxonomy" id="1274986"/>
    <lineage>
        <taxon>Bacteria</taxon>
        <taxon>Bacillati</taxon>
        <taxon>Actinomycetota</taxon>
        <taxon>Actinomycetes</taxon>
        <taxon>Kitasatosporales</taxon>
        <taxon>Streptomycetaceae</taxon>
        <taxon>Streptomyces</taxon>
    </lineage>
</organism>
<keyword evidence="1" id="KW-0472">Membrane</keyword>
<protein>
    <recommendedName>
        <fullName evidence="4">LPXTG cell wall anchor domain-containing protein</fullName>
    </recommendedName>
</protein>
<evidence type="ECO:0000313" key="3">
    <source>
        <dbReference type="Proteomes" id="UP001501759"/>
    </source>
</evidence>
<dbReference type="EMBL" id="BAABKB010000044">
    <property type="protein sequence ID" value="GAA5035214.1"/>
    <property type="molecule type" value="Genomic_DNA"/>
</dbReference>
<sequence length="43" mass="4404">MGGFGGAVEDYGTITVVGGAALVATGSVAAAWFLRRRSKPHRL</sequence>
<reference evidence="3" key="1">
    <citation type="journal article" date="2019" name="Int. J. Syst. Evol. Microbiol.">
        <title>The Global Catalogue of Microorganisms (GCM) 10K type strain sequencing project: providing services to taxonomists for standard genome sequencing and annotation.</title>
        <authorList>
            <consortium name="The Broad Institute Genomics Platform"/>
            <consortium name="The Broad Institute Genome Sequencing Center for Infectious Disease"/>
            <person name="Wu L."/>
            <person name="Ma J."/>
        </authorList>
    </citation>
    <scope>NUCLEOTIDE SEQUENCE [LARGE SCALE GENOMIC DNA]</scope>
    <source>
        <strain evidence="3">JCM 18409</strain>
    </source>
</reference>